<protein>
    <submittedName>
        <fullName evidence="1">Uncharacterized protein</fullName>
    </submittedName>
</protein>
<organism evidence="1 2">
    <name type="scientific">Leptospira licerasiae str. MMD4847</name>
    <dbReference type="NCBI Taxonomy" id="1049971"/>
    <lineage>
        <taxon>Bacteria</taxon>
        <taxon>Pseudomonadati</taxon>
        <taxon>Spirochaetota</taxon>
        <taxon>Spirochaetia</taxon>
        <taxon>Leptospirales</taxon>
        <taxon>Leptospiraceae</taxon>
        <taxon>Leptospira</taxon>
    </lineage>
</organism>
<proteinExistence type="predicted"/>
<evidence type="ECO:0000313" key="2">
    <source>
        <dbReference type="Proteomes" id="UP000018720"/>
    </source>
</evidence>
<dbReference type="EMBL" id="AHOM02000010">
    <property type="protein sequence ID" value="EJZ40837.1"/>
    <property type="molecule type" value="Genomic_DNA"/>
</dbReference>
<comment type="caution">
    <text evidence="1">The sequence shown here is derived from an EMBL/GenBank/DDBJ whole genome shotgun (WGS) entry which is preliminary data.</text>
</comment>
<accession>A0ABN0H615</accession>
<gene>
    <name evidence="1" type="ORF">LEP1GSC178_1085</name>
</gene>
<dbReference type="Proteomes" id="UP000018720">
    <property type="component" value="Unassembled WGS sequence"/>
</dbReference>
<keyword evidence="2" id="KW-1185">Reference proteome</keyword>
<name>A0ABN0H615_9LEPT</name>
<reference evidence="1 2" key="1">
    <citation type="submission" date="2012-08" db="EMBL/GenBank/DDBJ databases">
        <authorList>
            <person name="Harkins D.M."/>
            <person name="Durkin A.S."/>
            <person name="Selengut J.D."/>
            <person name="Sanka R."/>
            <person name="DePew J."/>
            <person name="Purushe J."/>
            <person name="Matthias M.A."/>
            <person name="Vinetz J.M."/>
            <person name="Sutton G.G."/>
            <person name="Nelson W.C."/>
            <person name="Fouts D.E."/>
        </authorList>
    </citation>
    <scope>NUCLEOTIDE SEQUENCE [LARGE SCALE GENOMIC DNA]</scope>
    <source>
        <strain evidence="1 2">MMD4847</strain>
    </source>
</reference>
<sequence>MKNKNPELETVDKSVTFSDVSRKYLQATEIDLACPYQAFLKKIKIRTTDR</sequence>
<evidence type="ECO:0000313" key="1">
    <source>
        <dbReference type="EMBL" id="EJZ40837.1"/>
    </source>
</evidence>